<evidence type="ECO:0000313" key="3">
    <source>
        <dbReference type="EMBL" id="GJD66397.1"/>
    </source>
</evidence>
<evidence type="ECO:0000256" key="1">
    <source>
        <dbReference type="SAM" id="Phobius"/>
    </source>
</evidence>
<feature type="transmembrane region" description="Helical" evidence="1">
    <location>
        <begin position="29"/>
        <end position="51"/>
    </location>
</feature>
<keyword evidence="1" id="KW-0812">Transmembrane</keyword>
<sequence length="469" mass="49046">MNNILTTIGCITLLKRVLKQARRFACDRSGAVMVTFAIALPVLLASVSAGVEYSRLLYRKAQLQSAADAGVLAGANMLKLANADDASVASVTRQTIQVQARTPADRSSSVTAEIGDRRSSVSTVIEETVPSLMGKLLSLPSTTLIVRAKAQLVGSVRLCLLALDPSAKGAFDMEKNAKVTADGCSLYSNSVSPSGILGKDSATARAMSICSAGGFDGSKALFTPAPITDCAPISDPLRDRPLPTPDYNCVILGPWANPLAKKPPPGPPNIVTGAVTLEPGTYCGGLRITENAIVRLRAGTYVMKDGPLIVDKKATMMGEGVGFFFTGDKGGLLFDKDTTISLTAPTSGLMAGLLMAEQRTVSDPVPVPINTYVTPPPPPPPGPAAPMRQYRIISDNARTMLGTIYLPAGRLIVDSSRPVADQSAYTVIVARQINLYEGPNLYLNANYGATSVPVPDGVGPKSGTAALRS</sequence>
<feature type="domain" description="Putative Flp pilus-assembly TadG-like N-terminal" evidence="2">
    <location>
        <begin position="30"/>
        <end position="76"/>
    </location>
</feature>
<gene>
    <name evidence="3" type="ORF">MPEAHAMD_6594</name>
</gene>
<dbReference type="Pfam" id="PF13400">
    <property type="entry name" value="Tad"/>
    <property type="match status" value="1"/>
</dbReference>
<accession>A0AA37M8R0</accession>
<proteinExistence type="predicted"/>
<evidence type="ECO:0000259" key="2">
    <source>
        <dbReference type="Pfam" id="PF13400"/>
    </source>
</evidence>
<comment type="caution">
    <text evidence="3">The sequence shown here is derived from an EMBL/GenBank/DDBJ whole genome shotgun (WGS) entry which is preliminary data.</text>
</comment>
<organism evidence="3 4">
    <name type="scientific">Methylobacterium frigidaeris</name>
    <dbReference type="NCBI Taxonomy" id="2038277"/>
    <lineage>
        <taxon>Bacteria</taxon>
        <taxon>Pseudomonadati</taxon>
        <taxon>Pseudomonadota</taxon>
        <taxon>Alphaproteobacteria</taxon>
        <taxon>Hyphomicrobiales</taxon>
        <taxon>Methylobacteriaceae</taxon>
        <taxon>Methylobacterium</taxon>
    </lineage>
</organism>
<keyword evidence="1" id="KW-1133">Transmembrane helix</keyword>
<protein>
    <recommendedName>
        <fullName evidence="2">Putative Flp pilus-assembly TadG-like N-terminal domain-containing protein</fullName>
    </recommendedName>
</protein>
<dbReference type="AlphaFoldDB" id="A0AA37M8R0"/>
<reference evidence="3" key="1">
    <citation type="journal article" date="2016" name="Front. Microbiol.">
        <title>Genome Sequence of the Piezophilic, Mesophilic Sulfate-Reducing Bacterium Desulfovibrio indicus J2T.</title>
        <authorList>
            <person name="Cao J."/>
            <person name="Maignien L."/>
            <person name="Shao Z."/>
            <person name="Alain K."/>
            <person name="Jebbar M."/>
        </authorList>
    </citation>
    <scope>NUCLEOTIDE SEQUENCE</scope>
    <source>
        <strain evidence="3">JCM 32048</strain>
    </source>
</reference>
<dbReference type="EMBL" id="BPQJ01000064">
    <property type="protein sequence ID" value="GJD66397.1"/>
    <property type="molecule type" value="Genomic_DNA"/>
</dbReference>
<dbReference type="Proteomes" id="UP001055286">
    <property type="component" value="Unassembled WGS sequence"/>
</dbReference>
<reference evidence="3" key="2">
    <citation type="submission" date="2021-08" db="EMBL/GenBank/DDBJ databases">
        <authorList>
            <person name="Tani A."/>
            <person name="Ola A."/>
            <person name="Ogura Y."/>
            <person name="Katsura K."/>
            <person name="Hayashi T."/>
        </authorList>
    </citation>
    <scope>NUCLEOTIDE SEQUENCE</scope>
    <source>
        <strain evidence="3">JCM 32048</strain>
    </source>
</reference>
<name>A0AA37M8R0_9HYPH</name>
<evidence type="ECO:0000313" key="4">
    <source>
        <dbReference type="Proteomes" id="UP001055286"/>
    </source>
</evidence>
<keyword evidence="1" id="KW-0472">Membrane</keyword>
<dbReference type="InterPro" id="IPR028087">
    <property type="entry name" value="Tad_N"/>
</dbReference>
<keyword evidence="4" id="KW-1185">Reference proteome</keyword>